<keyword evidence="10" id="KW-1185">Reference proteome</keyword>
<evidence type="ECO:0000256" key="6">
    <source>
        <dbReference type="RuleBase" id="RU003960"/>
    </source>
</evidence>
<feature type="domain" description="Tetrapyrrole biosynthesis uroporphyrinogen III synthase" evidence="8">
    <location>
        <begin position="270"/>
        <end position="499"/>
    </location>
</feature>
<dbReference type="InterPro" id="IPR035996">
    <property type="entry name" value="4pyrrol_Methylase_sf"/>
</dbReference>
<name>A0ABT1Y3S6_9FIRM</name>
<dbReference type="PANTHER" id="PTHR45790:SF3">
    <property type="entry name" value="S-ADENOSYL-L-METHIONINE-DEPENDENT UROPORPHYRINOGEN III METHYLTRANSFERASE, CHLOROPLASTIC"/>
    <property type="match status" value="1"/>
</dbReference>
<keyword evidence="2 6" id="KW-0489">Methyltransferase</keyword>
<dbReference type="SUPFAM" id="SSF69618">
    <property type="entry name" value="HemD-like"/>
    <property type="match status" value="1"/>
</dbReference>
<dbReference type="PANTHER" id="PTHR45790">
    <property type="entry name" value="SIROHEME SYNTHASE-RELATED"/>
    <property type="match status" value="1"/>
</dbReference>
<dbReference type="InterPro" id="IPR014776">
    <property type="entry name" value="4pyrrole_Mease_sub2"/>
</dbReference>
<reference evidence="9 10" key="1">
    <citation type="submission" date="2022-08" db="EMBL/GenBank/DDBJ databases">
        <title>Proteogenomics of the novel Dehalobacterium formicoaceticum strain EZ94 highlights a key role of methyltransferases during anaerobic dichloromethane degradation.</title>
        <authorList>
            <person name="Wasmund K."/>
        </authorList>
    </citation>
    <scope>NUCLEOTIDE SEQUENCE [LARGE SCALE GENOMIC DNA]</scope>
    <source>
        <strain evidence="9 10">EZ94</strain>
    </source>
</reference>
<keyword evidence="4" id="KW-0949">S-adenosyl-L-methionine</keyword>
<evidence type="ECO:0000256" key="2">
    <source>
        <dbReference type="ARBA" id="ARBA00022603"/>
    </source>
</evidence>
<keyword evidence="5" id="KW-0627">Porphyrin biosynthesis</keyword>
<dbReference type="PROSITE" id="PS00839">
    <property type="entry name" value="SUMT_1"/>
    <property type="match status" value="1"/>
</dbReference>
<dbReference type="NCBIfam" id="TIGR01469">
    <property type="entry name" value="cobA_cysG_Cterm"/>
    <property type="match status" value="1"/>
</dbReference>
<dbReference type="Gene3D" id="3.30.950.10">
    <property type="entry name" value="Methyltransferase, Cobalt-precorrin-4 Transmethylase, Domain 2"/>
    <property type="match status" value="1"/>
</dbReference>
<proteinExistence type="inferred from homology"/>
<dbReference type="GO" id="GO:0004851">
    <property type="term" value="F:uroporphyrin-III C-methyltransferase activity"/>
    <property type="evidence" value="ECO:0007669"/>
    <property type="project" value="UniProtKB-EC"/>
</dbReference>
<keyword evidence="3 6" id="KW-0808">Transferase</keyword>
<dbReference type="InterPro" id="IPR003043">
    <property type="entry name" value="Uropor_MeTrfase_CS"/>
</dbReference>
<dbReference type="Gene3D" id="3.40.1010.10">
    <property type="entry name" value="Cobalt-precorrin-4 Transmethylase, Domain 1"/>
    <property type="match status" value="1"/>
</dbReference>
<dbReference type="RefSeq" id="WP_089612357.1">
    <property type="nucleotide sequence ID" value="NZ_CP022121.1"/>
</dbReference>
<evidence type="ECO:0000259" key="7">
    <source>
        <dbReference type="Pfam" id="PF00590"/>
    </source>
</evidence>
<dbReference type="GO" id="GO:0032259">
    <property type="term" value="P:methylation"/>
    <property type="evidence" value="ECO:0007669"/>
    <property type="project" value="UniProtKB-KW"/>
</dbReference>
<dbReference type="NCBIfam" id="NF004790">
    <property type="entry name" value="PRK06136.1"/>
    <property type="match status" value="1"/>
</dbReference>
<dbReference type="Proteomes" id="UP001524944">
    <property type="component" value="Unassembled WGS sequence"/>
</dbReference>
<dbReference type="Gene3D" id="3.40.50.10090">
    <property type="match status" value="2"/>
</dbReference>
<dbReference type="SUPFAM" id="SSF53790">
    <property type="entry name" value="Tetrapyrrole methylase"/>
    <property type="match status" value="1"/>
</dbReference>
<dbReference type="Pfam" id="PF00590">
    <property type="entry name" value="TP_methylase"/>
    <property type="match status" value="1"/>
</dbReference>
<dbReference type="EMBL" id="JANPWE010000002">
    <property type="protein sequence ID" value="MCR6544795.1"/>
    <property type="molecule type" value="Genomic_DNA"/>
</dbReference>
<evidence type="ECO:0000256" key="4">
    <source>
        <dbReference type="ARBA" id="ARBA00022691"/>
    </source>
</evidence>
<dbReference type="InterPro" id="IPR036108">
    <property type="entry name" value="4pyrrol_syn_uPrphyn_synt_sf"/>
</dbReference>
<feature type="domain" description="Tetrapyrrole methylase" evidence="7">
    <location>
        <begin position="9"/>
        <end position="219"/>
    </location>
</feature>
<dbReference type="EC" id="2.1.1.107" evidence="1"/>
<organism evidence="9 10">
    <name type="scientific">Dehalobacterium formicoaceticum</name>
    <dbReference type="NCBI Taxonomy" id="51515"/>
    <lineage>
        <taxon>Bacteria</taxon>
        <taxon>Bacillati</taxon>
        <taxon>Bacillota</taxon>
        <taxon>Clostridia</taxon>
        <taxon>Eubacteriales</taxon>
        <taxon>Peptococcaceae</taxon>
        <taxon>Dehalobacterium</taxon>
    </lineage>
</organism>
<comment type="caution">
    <text evidence="9">The sequence shown here is derived from an EMBL/GenBank/DDBJ whole genome shotgun (WGS) entry which is preliminary data.</text>
</comment>
<dbReference type="PROSITE" id="PS00840">
    <property type="entry name" value="SUMT_2"/>
    <property type="match status" value="1"/>
</dbReference>
<evidence type="ECO:0000259" key="8">
    <source>
        <dbReference type="Pfam" id="PF02602"/>
    </source>
</evidence>
<evidence type="ECO:0000256" key="3">
    <source>
        <dbReference type="ARBA" id="ARBA00022679"/>
    </source>
</evidence>
<evidence type="ECO:0000256" key="5">
    <source>
        <dbReference type="ARBA" id="ARBA00023244"/>
    </source>
</evidence>
<accession>A0ABT1Y3S6</accession>
<dbReference type="CDD" id="cd11642">
    <property type="entry name" value="SUMT"/>
    <property type="match status" value="1"/>
</dbReference>
<dbReference type="InterPro" id="IPR050161">
    <property type="entry name" value="Siro_Cobalamin_biosynth"/>
</dbReference>
<dbReference type="InterPro" id="IPR003754">
    <property type="entry name" value="4pyrrol_synth_uPrphyn_synth"/>
</dbReference>
<dbReference type="InterPro" id="IPR000878">
    <property type="entry name" value="4pyrrol_Mease"/>
</dbReference>
<dbReference type="InterPro" id="IPR006366">
    <property type="entry name" value="CobA/CysG_C"/>
</dbReference>
<gene>
    <name evidence="9" type="primary">cobA</name>
    <name evidence="9" type="ORF">NVS47_04570</name>
</gene>
<evidence type="ECO:0000256" key="1">
    <source>
        <dbReference type="ARBA" id="ARBA00012162"/>
    </source>
</evidence>
<dbReference type="InterPro" id="IPR014777">
    <property type="entry name" value="4pyrrole_Mease_sub1"/>
</dbReference>
<evidence type="ECO:0000313" key="10">
    <source>
        <dbReference type="Proteomes" id="UP001524944"/>
    </source>
</evidence>
<protein>
    <recommendedName>
        <fullName evidence="1">uroporphyrinogen-III C-methyltransferase</fullName>
        <ecNumber evidence="1">2.1.1.107</ecNumber>
    </recommendedName>
</protein>
<sequence>MTNKYHTAYLVGAGPGDYKLITLKAVECLKKADVVIYDRLANKKLLDFAKEGSEFIYVGKASSCHALPQDQINKLIVKKAKEGKTVVRLKGGDPYLFGRGGEEAEELRQEGIPFEIVPGITSAISVPAYAGIPVTHRDFVSSVHIITGHERPEKNVSSVDYQVLAQLKGTLIFLMGLSNLSSICNNLIKFGKDPDTPVAVISKGTTPDQKKAVGTLATIEEIVQNIKLLPPSIIIVGEVVGLHDRLDWFQKKPLSGKKILVTRTRKQTSVLAEKIEDLGGEVFSFPTIKILEPEDFSLIDEKFAQIQSYDWIVFTSINGVETFFKHLKEMKKDMRSLCGVKISAIGAGTGAALAERGIIADYIPHEYQAEALAQGLKERIKKDEKVLLPTADIARTLLPEELTAHGALVDKIDMYRTVPGEGNRDLLLEWLNQKEIDIITFASSSTVRNFIQILGQENLALLQDVKIACIGPVTRKTAEESGLEVQISAEEFSIDGLVQALLKEESGEINVK</sequence>
<dbReference type="Pfam" id="PF02602">
    <property type="entry name" value="HEM4"/>
    <property type="match status" value="1"/>
</dbReference>
<comment type="similarity">
    <text evidence="6">Belongs to the precorrin methyltransferase family.</text>
</comment>
<evidence type="ECO:0000313" key="9">
    <source>
        <dbReference type="EMBL" id="MCR6544795.1"/>
    </source>
</evidence>
<dbReference type="CDD" id="cd06578">
    <property type="entry name" value="HemD"/>
    <property type="match status" value="1"/>
</dbReference>